<protein>
    <submittedName>
        <fullName evidence="1">HrcA family transcriptional regulator</fullName>
    </submittedName>
</protein>
<reference evidence="1 2" key="1">
    <citation type="journal article" date="2019" name="Extremophiles">
        <title>Biogeography of thermophiles and predominance of Thermus scotoductus in domestic water heaters.</title>
        <authorList>
            <person name="Wilpiszeski R.L."/>
            <person name="Zhang Z."/>
            <person name="House C.H."/>
        </authorList>
    </citation>
    <scope>NUCLEOTIDE SEQUENCE [LARGE SCALE GENOMIC DNA]</scope>
    <source>
        <strain evidence="1 2">17_S17</strain>
    </source>
</reference>
<organism evidence="1 2">
    <name type="scientific">Thermus scotoductus</name>
    <dbReference type="NCBI Taxonomy" id="37636"/>
    <lineage>
        <taxon>Bacteria</taxon>
        <taxon>Thermotogati</taxon>
        <taxon>Deinococcota</taxon>
        <taxon>Deinococci</taxon>
        <taxon>Thermales</taxon>
        <taxon>Thermaceae</taxon>
        <taxon>Thermus</taxon>
    </lineage>
</organism>
<sequence length="51" mass="5521">EVEGLSQVQAGFARGEWLGELVILGPMRMRYLEALSVASSLSRVYTGQHAG</sequence>
<dbReference type="EMBL" id="PEMG01000443">
    <property type="protein sequence ID" value="RTI05025.1"/>
    <property type="molecule type" value="Genomic_DNA"/>
</dbReference>
<comment type="caution">
    <text evidence="1">The sequence shown here is derived from an EMBL/GenBank/DDBJ whole genome shotgun (WGS) entry which is preliminary data.</text>
</comment>
<dbReference type="Proteomes" id="UP000287173">
    <property type="component" value="Unassembled WGS sequence"/>
</dbReference>
<evidence type="ECO:0000313" key="2">
    <source>
        <dbReference type="Proteomes" id="UP000287173"/>
    </source>
</evidence>
<dbReference type="AlphaFoldDB" id="A0A430ULP0"/>
<gene>
    <name evidence="1" type="ORF">CSW30_12255</name>
</gene>
<name>A0A430ULP0_THESC</name>
<evidence type="ECO:0000313" key="1">
    <source>
        <dbReference type="EMBL" id="RTI05025.1"/>
    </source>
</evidence>
<proteinExistence type="predicted"/>
<accession>A0A430ULP0</accession>
<feature type="non-terminal residue" evidence="1">
    <location>
        <position position="1"/>
    </location>
</feature>